<dbReference type="Pfam" id="PF21762">
    <property type="entry name" value="DEDDh_C"/>
    <property type="match status" value="1"/>
</dbReference>
<dbReference type="InterPro" id="IPR048519">
    <property type="entry name" value="Gfd2/YDR514C-like_C"/>
</dbReference>
<gene>
    <name evidence="3" type="primary">YDR514C</name>
    <name evidence="3" type="ORF">LHYA1_G001436</name>
</gene>
<dbReference type="Proteomes" id="UP000431533">
    <property type="component" value="Unassembled WGS sequence"/>
</dbReference>
<proteinExistence type="predicted"/>
<evidence type="ECO:0000313" key="4">
    <source>
        <dbReference type="Proteomes" id="UP000431533"/>
    </source>
</evidence>
<accession>A0A8H8U2K0</accession>
<dbReference type="PANTHER" id="PTHR28083">
    <property type="entry name" value="GOOD FOR FULL DBP5 ACTIVITY PROTEIN 2"/>
    <property type="match status" value="1"/>
</dbReference>
<dbReference type="SUPFAM" id="SSF53098">
    <property type="entry name" value="Ribonuclease H-like"/>
    <property type="match status" value="1"/>
</dbReference>
<feature type="region of interest" description="Disordered" evidence="1">
    <location>
        <begin position="545"/>
        <end position="565"/>
    </location>
</feature>
<dbReference type="GeneID" id="41981634"/>
<dbReference type="AlphaFoldDB" id="A0A8H8U2K0"/>
<comment type="caution">
    <text evidence="3">The sequence shown here is derived from an EMBL/GenBank/DDBJ whole genome shotgun (WGS) entry which is preliminary data.</text>
</comment>
<dbReference type="OrthoDB" id="5953249at2759"/>
<feature type="region of interest" description="Disordered" evidence="1">
    <location>
        <begin position="577"/>
        <end position="630"/>
    </location>
</feature>
<dbReference type="GO" id="GO:0005634">
    <property type="term" value="C:nucleus"/>
    <property type="evidence" value="ECO:0007669"/>
    <property type="project" value="TreeGrafter"/>
</dbReference>
<sequence>MDRLAKLEALGSLGGSSSLGADGKEWTHQLPKAMHLYEGSSSDEDGAGAQMNRAVQKQRLGVGGGGAGKNGINCQAAGPSPYVDATSYDLEQYSDYWLGQLAPEDEAFVPWQAVKKYPYAYIGTGNRQRVAEAYFDQGKISNHTWDLFYVYRLKSDLNLLPILLVPAKQLQDFLELINSDLNTSLAMAARGANGTFMVSFEDDGTPRPRYLGRTANKEAAETLRNNIPPAYYKPKNEPKSTVTPTPQALAAFKAKLELMNAAQKGKKNGSKEKSKRERLFNQQSWKASLKRTQRYLGLREASTRPKYTNRRGMTWEALDRLKSTAPLETPTVSFTPDILAPFPQEGRVVFVCVDIEAYERNNNLITEIGIATLDTDDLAGVVPGEGCANWMKLIRARHFRINEYKHLNNTEFVSGCADRFEHGTSEFIGLKDAPRVVASCFKHPFSKPGDATEPEEKRSIILVGHDLNQDVNYLKKLGYDVYNLSNLLECVDTANMWKYMTRDNNPRKLAMILAELGLVGWNLHNAGNDAVYTLWAMIGISSKHLKEHSERDEDKEAMKQKRIKECVSPHFESSTKLRYSRSVADAETTATEREEGWSSEGSDGGGPDSPHGKSSQANDVSAPSNNQSVQSWLEGTQKVKPKPGLSVTGPEFNVKACRGQDFNAMMSQLGVDDKKATDQKPKPHEHNPRADNQFELPSMTVKVGEKPQRYDGWGQPIPGPPETPDPRWRLGRTPSPGIVEAFGKQKQRKGSDGASSSSKFKGKGLALVKDQSSTSALLNLD</sequence>
<feature type="compositionally biased region" description="Basic and acidic residues" evidence="1">
    <location>
        <begin position="671"/>
        <end position="689"/>
    </location>
</feature>
<evidence type="ECO:0000259" key="2">
    <source>
        <dbReference type="Pfam" id="PF21762"/>
    </source>
</evidence>
<evidence type="ECO:0000256" key="1">
    <source>
        <dbReference type="SAM" id="MobiDB-lite"/>
    </source>
</evidence>
<feature type="compositionally biased region" description="Basic and acidic residues" evidence="1">
    <location>
        <begin position="547"/>
        <end position="565"/>
    </location>
</feature>
<feature type="domain" description="Gfd2/YDR514C-like C-terminal" evidence="2">
    <location>
        <begin position="349"/>
        <end position="539"/>
    </location>
</feature>
<dbReference type="Gene3D" id="3.30.420.10">
    <property type="entry name" value="Ribonuclease H-like superfamily/Ribonuclease H"/>
    <property type="match status" value="1"/>
</dbReference>
<feature type="compositionally biased region" description="Polar residues" evidence="1">
    <location>
        <begin position="770"/>
        <end position="781"/>
    </location>
</feature>
<dbReference type="InterPro" id="IPR036397">
    <property type="entry name" value="RNaseH_sf"/>
</dbReference>
<dbReference type="PANTHER" id="PTHR28083:SF1">
    <property type="entry name" value="GOOD FOR FULL DBP5 ACTIVITY PROTEIN 2"/>
    <property type="match status" value="1"/>
</dbReference>
<name>A0A8H8U2K0_9HELO</name>
<feature type="compositionally biased region" description="Polar residues" evidence="1">
    <location>
        <begin position="616"/>
        <end position="630"/>
    </location>
</feature>
<dbReference type="InterPro" id="IPR012337">
    <property type="entry name" value="RNaseH-like_sf"/>
</dbReference>
<organism evidence="3 4">
    <name type="scientific">Lachnellula hyalina</name>
    <dbReference type="NCBI Taxonomy" id="1316788"/>
    <lineage>
        <taxon>Eukaryota</taxon>
        <taxon>Fungi</taxon>
        <taxon>Dikarya</taxon>
        <taxon>Ascomycota</taxon>
        <taxon>Pezizomycotina</taxon>
        <taxon>Leotiomycetes</taxon>
        <taxon>Helotiales</taxon>
        <taxon>Lachnaceae</taxon>
        <taxon>Lachnellula</taxon>
    </lineage>
</organism>
<dbReference type="RefSeq" id="XP_031008153.1">
    <property type="nucleotide sequence ID" value="XM_031146419.1"/>
</dbReference>
<dbReference type="EMBL" id="QGMH01000019">
    <property type="protein sequence ID" value="TVY29366.1"/>
    <property type="molecule type" value="Genomic_DNA"/>
</dbReference>
<feature type="region of interest" description="Disordered" evidence="1">
    <location>
        <begin position="665"/>
        <end position="781"/>
    </location>
</feature>
<protein>
    <recommendedName>
        <fullName evidence="2">Gfd2/YDR514C-like C-terminal domain-containing protein</fullName>
    </recommendedName>
</protein>
<dbReference type="InterPro" id="IPR040151">
    <property type="entry name" value="Gfd2/YDR514C-like"/>
</dbReference>
<evidence type="ECO:0000313" key="3">
    <source>
        <dbReference type="EMBL" id="TVY29366.1"/>
    </source>
</evidence>
<reference evidence="3 4" key="1">
    <citation type="submission" date="2018-05" db="EMBL/GenBank/DDBJ databases">
        <title>Genome sequencing and assembly of the regulated plant pathogen Lachnellula willkommii and related sister species for the development of diagnostic species identification markers.</title>
        <authorList>
            <person name="Giroux E."/>
            <person name="Bilodeau G."/>
        </authorList>
    </citation>
    <scope>NUCLEOTIDE SEQUENCE [LARGE SCALE GENOMIC DNA]</scope>
    <source>
        <strain evidence="3 4">CBS 185.66</strain>
    </source>
</reference>
<keyword evidence="4" id="KW-1185">Reference proteome</keyword>
<dbReference type="GO" id="GO:0003676">
    <property type="term" value="F:nucleic acid binding"/>
    <property type="evidence" value="ECO:0007669"/>
    <property type="project" value="InterPro"/>
</dbReference>